<dbReference type="RefSeq" id="WP_051672915.1">
    <property type="nucleotide sequence ID" value="NZ_CADFFX010000004.1"/>
</dbReference>
<dbReference type="CDD" id="cd06558">
    <property type="entry name" value="crotonase-like"/>
    <property type="match status" value="1"/>
</dbReference>
<dbReference type="Gene3D" id="1.10.12.10">
    <property type="entry name" value="Lyase 2-enoyl-coa Hydratase, Chain A, domain 2"/>
    <property type="match status" value="1"/>
</dbReference>
<gene>
    <name evidence="4" type="ORF">BG61_36645</name>
</gene>
<dbReference type="PANTHER" id="PTHR11941">
    <property type="entry name" value="ENOYL-COA HYDRATASE-RELATED"/>
    <property type="match status" value="1"/>
</dbReference>
<dbReference type="Pfam" id="PF00378">
    <property type="entry name" value="ECH_1"/>
    <property type="match status" value="1"/>
</dbReference>
<dbReference type="FunFam" id="1.10.12.10:FF:000001">
    <property type="entry name" value="Probable enoyl-CoA hydratase, mitochondrial"/>
    <property type="match status" value="1"/>
</dbReference>
<evidence type="ECO:0000256" key="2">
    <source>
        <dbReference type="ARBA" id="ARBA00023239"/>
    </source>
</evidence>
<dbReference type="STRING" id="60547.GCA_000751215_02231"/>
<dbReference type="NCBIfam" id="NF004781">
    <property type="entry name" value="PRK06127.1"/>
    <property type="match status" value="1"/>
</dbReference>
<protein>
    <submittedName>
        <fullName evidence="4">Enoyl-CoA hydratase</fullName>
        <ecNumber evidence="4">4.2.1.17</ecNumber>
    </submittedName>
</protein>
<dbReference type="AlphaFoldDB" id="A0A069PE71"/>
<sequence length="276" mass="29817">MTENRNKRDADRDPPAAGTVRIERDGAIAHVVLSNPARYNAMSLAMWCGLADALDALGTEADVRVIALRGDGDKAFVSGADISEFGAQRSDPRGVAAYDEAVERAQRTLADIPKPTVACVRGVCMGGGIGLALACDLRFSTVDSRFRMPAARLGLGYAFVGMQRIVGQIGAAAATELFYLARTFDGAEAMRLGIVHRAHEHDEYADACARYLTDIAGNAPLTLRAAKLAIREAQRMPLERDVDVVDRAVRACFDSDDYREGRAAFAEKRPPRFRGA</sequence>
<accession>A0A069PE71</accession>
<comment type="similarity">
    <text evidence="1 3">Belongs to the enoyl-CoA hydratase/isomerase family.</text>
</comment>
<dbReference type="GO" id="GO:0006635">
    <property type="term" value="P:fatty acid beta-oxidation"/>
    <property type="evidence" value="ECO:0007669"/>
    <property type="project" value="TreeGrafter"/>
</dbReference>
<dbReference type="PROSITE" id="PS00166">
    <property type="entry name" value="ENOYL_COA_HYDRATASE"/>
    <property type="match status" value="1"/>
</dbReference>
<organism evidence="4 5">
    <name type="scientific">Caballeronia glathei</name>
    <dbReference type="NCBI Taxonomy" id="60547"/>
    <lineage>
        <taxon>Bacteria</taxon>
        <taxon>Pseudomonadati</taxon>
        <taxon>Pseudomonadota</taxon>
        <taxon>Betaproteobacteria</taxon>
        <taxon>Burkholderiales</taxon>
        <taxon>Burkholderiaceae</taxon>
        <taxon>Caballeronia</taxon>
    </lineage>
</organism>
<dbReference type="GO" id="GO:0004300">
    <property type="term" value="F:enoyl-CoA hydratase activity"/>
    <property type="evidence" value="ECO:0007669"/>
    <property type="project" value="UniProtKB-EC"/>
</dbReference>
<evidence type="ECO:0000313" key="4">
    <source>
        <dbReference type="EMBL" id="KDR38885.1"/>
    </source>
</evidence>
<dbReference type="InterPro" id="IPR014748">
    <property type="entry name" value="Enoyl-CoA_hydra_C"/>
</dbReference>
<dbReference type="InterPro" id="IPR001753">
    <property type="entry name" value="Enoyl-CoA_hydra/iso"/>
</dbReference>
<dbReference type="SUPFAM" id="SSF52096">
    <property type="entry name" value="ClpP/crotonase"/>
    <property type="match status" value="1"/>
</dbReference>
<keyword evidence="5" id="KW-1185">Reference proteome</keyword>
<evidence type="ECO:0000256" key="1">
    <source>
        <dbReference type="ARBA" id="ARBA00005254"/>
    </source>
</evidence>
<keyword evidence="2 4" id="KW-0456">Lyase</keyword>
<evidence type="ECO:0000313" key="5">
    <source>
        <dbReference type="Proteomes" id="UP000027466"/>
    </source>
</evidence>
<proteinExistence type="inferred from homology"/>
<dbReference type="PANTHER" id="PTHR11941:SF54">
    <property type="entry name" value="ENOYL-COA HYDRATASE, MITOCHONDRIAL"/>
    <property type="match status" value="1"/>
</dbReference>
<dbReference type="EMBL" id="JFHC01000072">
    <property type="protein sequence ID" value="KDR38885.1"/>
    <property type="molecule type" value="Genomic_DNA"/>
</dbReference>
<comment type="caution">
    <text evidence="4">The sequence shown here is derived from an EMBL/GenBank/DDBJ whole genome shotgun (WGS) entry which is preliminary data.</text>
</comment>
<dbReference type="Proteomes" id="UP000027466">
    <property type="component" value="Unassembled WGS sequence"/>
</dbReference>
<name>A0A069PE71_9BURK</name>
<evidence type="ECO:0000256" key="3">
    <source>
        <dbReference type="RuleBase" id="RU003707"/>
    </source>
</evidence>
<reference evidence="4 5" key="1">
    <citation type="submission" date="2014-03" db="EMBL/GenBank/DDBJ databases">
        <title>Draft Genome Sequences of Four Burkholderia Strains.</title>
        <authorList>
            <person name="Liu X.Y."/>
            <person name="Li C.X."/>
            <person name="Xu J.H."/>
        </authorList>
    </citation>
    <scope>NUCLEOTIDE SEQUENCE [LARGE SCALE GENOMIC DNA]</scope>
    <source>
        <strain evidence="4 5">DSM 50014</strain>
    </source>
</reference>
<dbReference type="InterPro" id="IPR029045">
    <property type="entry name" value="ClpP/crotonase-like_dom_sf"/>
</dbReference>
<dbReference type="Gene3D" id="3.90.226.10">
    <property type="entry name" value="2-enoyl-CoA Hydratase, Chain A, domain 1"/>
    <property type="match status" value="1"/>
</dbReference>
<dbReference type="InterPro" id="IPR018376">
    <property type="entry name" value="Enoyl-CoA_hyd/isom_CS"/>
</dbReference>
<dbReference type="EC" id="4.2.1.17" evidence="4"/>